<evidence type="ECO:0000313" key="2">
    <source>
        <dbReference type="EMBL" id="EGO24810.1"/>
    </source>
</evidence>
<dbReference type="GeneID" id="18811449"/>
<feature type="non-terminal residue" evidence="2">
    <location>
        <position position="1"/>
    </location>
</feature>
<dbReference type="Proteomes" id="UP000008064">
    <property type="component" value="Unassembled WGS sequence"/>
</dbReference>
<proteinExistence type="predicted"/>
<sequence length="89" mass="9471">GAKRKDGAPERAGIGWPSFKVSEGGSRAMESASRLLRMRFKGTTPLPSDQGSMHATVAWGIPDMVGTCQANMGYVGQYPDANNVTEINV</sequence>
<reference evidence="2" key="1">
    <citation type="submission" date="2011-04" db="EMBL/GenBank/DDBJ databases">
        <title>Evolution of plant cell wall degrading machinery underlies the functional diversity of forest fungi.</title>
        <authorList>
            <consortium name="US DOE Joint Genome Institute (JGI-PGF)"/>
            <person name="Eastwood D.C."/>
            <person name="Floudas D."/>
            <person name="Binder M."/>
            <person name="Majcherczyk A."/>
            <person name="Schneider P."/>
            <person name="Aerts A."/>
            <person name="Asiegbu F.O."/>
            <person name="Baker S.E."/>
            <person name="Barry K."/>
            <person name="Bendiksby M."/>
            <person name="Blumentritt M."/>
            <person name="Coutinho P.M."/>
            <person name="Cullen D."/>
            <person name="Cullen D."/>
            <person name="Gathman A."/>
            <person name="Goodell B."/>
            <person name="Henrissat B."/>
            <person name="Ihrmark K."/>
            <person name="Kauserud H."/>
            <person name="Kohler A."/>
            <person name="LaButti K."/>
            <person name="Lapidus A."/>
            <person name="Lavin J.L."/>
            <person name="Lee Y.-H."/>
            <person name="Lindquist E."/>
            <person name="Lilly W."/>
            <person name="Lucas S."/>
            <person name="Morin E."/>
            <person name="Murat C."/>
            <person name="Oguiza J.A."/>
            <person name="Park J."/>
            <person name="Pisabarro A.G."/>
            <person name="Riley R."/>
            <person name="Rosling A."/>
            <person name="Salamov A."/>
            <person name="Schmidt O."/>
            <person name="Schmutz J."/>
            <person name="Skrede I."/>
            <person name="Stenlid J."/>
            <person name="Wiebenga A."/>
            <person name="Xie X."/>
            <person name="Kues U."/>
            <person name="Hibbett D.S."/>
            <person name="Hoffmeister D."/>
            <person name="Hogberg N."/>
            <person name="Martin F."/>
            <person name="Grigoriev I.V."/>
            <person name="Watkinson S.C."/>
        </authorList>
    </citation>
    <scope>NUCLEOTIDE SEQUENCE</scope>
    <source>
        <strain evidence="2">S7.9</strain>
    </source>
</reference>
<name>F8NY48_SERL9</name>
<protein>
    <submittedName>
        <fullName evidence="2">Uncharacterized protein</fullName>
    </submittedName>
</protein>
<dbReference type="HOGENOM" id="CLU_2460901_0_0_1"/>
<dbReference type="EMBL" id="GL945434">
    <property type="protein sequence ID" value="EGO24810.1"/>
    <property type="molecule type" value="Genomic_DNA"/>
</dbReference>
<accession>F8NY48</accession>
<organism>
    <name type="scientific">Serpula lacrymans var. lacrymans (strain S7.9)</name>
    <name type="common">Dry rot fungus</name>
    <dbReference type="NCBI Taxonomy" id="578457"/>
    <lineage>
        <taxon>Eukaryota</taxon>
        <taxon>Fungi</taxon>
        <taxon>Dikarya</taxon>
        <taxon>Basidiomycota</taxon>
        <taxon>Agaricomycotina</taxon>
        <taxon>Agaricomycetes</taxon>
        <taxon>Agaricomycetidae</taxon>
        <taxon>Boletales</taxon>
        <taxon>Coniophorineae</taxon>
        <taxon>Serpulaceae</taxon>
        <taxon>Serpula</taxon>
    </lineage>
</organism>
<dbReference type="AlphaFoldDB" id="F8NY48"/>
<feature type="region of interest" description="Disordered" evidence="1">
    <location>
        <begin position="1"/>
        <end position="25"/>
    </location>
</feature>
<dbReference type="KEGG" id="sla:SERLADRAFT_390656"/>
<evidence type="ECO:0000256" key="1">
    <source>
        <dbReference type="SAM" id="MobiDB-lite"/>
    </source>
</evidence>
<gene>
    <name evidence="2" type="ORF">SERLADRAFT_390656</name>
</gene>
<dbReference type="RefSeq" id="XP_007318829.1">
    <property type="nucleotide sequence ID" value="XM_007318767.1"/>
</dbReference>